<dbReference type="AlphaFoldDB" id="F6J041"/>
<evidence type="ECO:0000256" key="3">
    <source>
        <dbReference type="ARBA" id="ARBA00004502"/>
    </source>
</evidence>
<organism evidence="11">
    <name type="scientific">Trifolium repens</name>
    <name type="common">Creeping white clover</name>
    <dbReference type="NCBI Taxonomy" id="3899"/>
    <lineage>
        <taxon>Eukaryota</taxon>
        <taxon>Viridiplantae</taxon>
        <taxon>Streptophyta</taxon>
        <taxon>Embryophyta</taxon>
        <taxon>Tracheophyta</taxon>
        <taxon>Spermatophyta</taxon>
        <taxon>Magnoliopsida</taxon>
        <taxon>eudicotyledons</taxon>
        <taxon>Gunneridae</taxon>
        <taxon>Pentapetalae</taxon>
        <taxon>rosids</taxon>
        <taxon>fabids</taxon>
        <taxon>Fabales</taxon>
        <taxon>Fabaceae</taxon>
        <taxon>Papilionoideae</taxon>
        <taxon>50 kb inversion clade</taxon>
        <taxon>NPAAA clade</taxon>
        <taxon>Hologalegina</taxon>
        <taxon>IRL clade</taxon>
        <taxon>Trifolieae</taxon>
        <taxon>Trifolium</taxon>
    </lineage>
</organism>
<keyword evidence="7 10" id="KW-1133">Transmembrane helix</keyword>
<proteinExistence type="evidence at transcript level"/>
<evidence type="ECO:0000256" key="9">
    <source>
        <dbReference type="SAM" id="MobiDB-lite"/>
    </source>
</evidence>
<reference evidence="11" key="1">
    <citation type="submission" date="2009-05" db="EMBL/GenBank/DDBJ databases">
        <title>Polyoleosins.</title>
        <authorList>
            <person name="Scott R.W."/>
            <person name="Arcus V.L."/>
            <person name="Roberts N.J."/>
        </authorList>
    </citation>
    <scope>NUCLEOTIDE SEQUENCE</scope>
    <source>
        <tissue evidence="11">Seed</tissue>
    </source>
</reference>
<dbReference type="PANTHER" id="PTHR33203">
    <property type="entry name" value="OLEOSIN"/>
    <property type="match status" value="1"/>
</dbReference>
<dbReference type="GO" id="GO:0010344">
    <property type="term" value="P:seed oilbody biogenesis"/>
    <property type="evidence" value="ECO:0007669"/>
    <property type="project" value="TreeGrafter"/>
</dbReference>
<dbReference type="GO" id="GO:0016020">
    <property type="term" value="C:membrane"/>
    <property type="evidence" value="ECO:0007669"/>
    <property type="project" value="UniProtKB-SubCell"/>
</dbReference>
<dbReference type="GO" id="GO:0050826">
    <property type="term" value="P:response to freezing"/>
    <property type="evidence" value="ECO:0007669"/>
    <property type="project" value="TreeGrafter"/>
</dbReference>
<feature type="transmembrane region" description="Helical" evidence="10">
    <location>
        <begin position="72"/>
        <end position="102"/>
    </location>
</feature>
<evidence type="ECO:0000256" key="5">
    <source>
        <dbReference type="ARBA" id="ARBA00022677"/>
    </source>
</evidence>
<keyword evidence="6 10" id="KW-0812">Transmembrane</keyword>
<dbReference type="EMBL" id="GQ150345">
    <property type="protein sequence ID" value="ADD17087.1"/>
    <property type="molecule type" value="mRNA"/>
</dbReference>
<comment type="subcellular location">
    <subcellularLocation>
        <location evidence="3">Lipid droplet</location>
    </subcellularLocation>
    <subcellularLocation>
        <location evidence="2">Membrane</location>
        <topology evidence="2">Multi-pass membrane protein</topology>
    </subcellularLocation>
</comment>
<evidence type="ECO:0000256" key="2">
    <source>
        <dbReference type="ARBA" id="ARBA00004141"/>
    </source>
</evidence>
<evidence type="ECO:0000313" key="11">
    <source>
        <dbReference type="EMBL" id="ADD17087.1"/>
    </source>
</evidence>
<feature type="region of interest" description="Disordered" evidence="9">
    <location>
        <begin position="1"/>
        <end position="23"/>
    </location>
</feature>
<dbReference type="PANTHER" id="PTHR33203:SF63">
    <property type="entry name" value="OLEOSIN 18.2 KDA"/>
    <property type="match status" value="1"/>
</dbReference>
<evidence type="ECO:0000256" key="6">
    <source>
        <dbReference type="ARBA" id="ARBA00022692"/>
    </source>
</evidence>
<comment type="similarity">
    <text evidence="4">Belongs to the oleosin family.</text>
</comment>
<sequence>MAQPQVQVHSTTTHRQETATYPSTQNIRKDVYENVNYPGQRGRYNDRYNDSGRYDGGIASFLSERSPPASQILATVGGFFIGGTLFLLASISFIASLIGLAIMTPLFILFSPVLVPAALTIGLAVAGILTADACGLTGLMSLSWTVKYVRDLQAVVPEQMDSMKGRVADVASYVGQKTKDVGQKTKEVGQDIQTKAHEAKRST</sequence>
<evidence type="ECO:0000256" key="1">
    <source>
        <dbReference type="ARBA" id="ARBA00002582"/>
    </source>
</evidence>
<evidence type="ECO:0000256" key="4">
    <source>
        <dbReference type="ARBA" id="ARBA00010858"/>
    </source>
</evidence>
<accession>F6J041</accession>
<protein>
    <submittedName>
        <fullName evidence="11">Putative oleosin</fullName>
    </submittedName>
</protein>
<keyword evidence="8 10" id="KW-0472">Membrane</keyword>
<dbReference type="GO" id="GO:0019915">
    <property type="term" value="P:lipid storage"/>
    <property type="evidence" value="ECO:0007669"/>
    <property type="project" value="TreeGrafter"/>
</dbReference>
<evidence type="ECO:0000256" key="10">
    <source>
        <dbReference type="SAM" id="Phobius"/>
    </source>
</evidence>
<feature type="region of interest" description="Disordered" evidence="9">
    <location>
        <begin position="182"/>
        <end position="203"/>
    </location>
</feature>
<feature type="transmembrane region" description="Helical" evidence="10">
    <location>
        <begin position="108"/>
        <end position="131"/>
    </location>
</feature>
<dbReference type="Pfam" id="PF01277">
    <property type="entry name" value="Oleosin"/>
    <property type="match status" value="1"/>
</dbReference>
<evidence type="ECO:0000256" key="7">
    <source>
        <dbReference type="ARBA" id="ARBA00022989"/>
    </source>
</evidence>
<name>F6J041_TRIRP</name>
<evidence type="ECO:0000256" key="8">
    <source>
        <dbReference type="ARBA" id="ARBA00023136"/>
    </source>
</evidence>
<dbReference type="InterPro" id="IPR000136">
    <property type="entry name" value="Oleosin"/>
</dbReference>
<dbReference type="GO" id="GO:0012511">
    <property type="term" value="C:monolayer-surrounded lipid storage body"/>
    <property type="evidence" value="ECO:0007669"/>
    <property type="project" value="InterPro"/>
</dbReference>
<keyword evidence="5" id="KW-0551">Lipid droplet</keyword>
<comment type="function">
    <text evidence="1">May have a structural role to stabilize the lipid body during desiccation of the seed by preventing coalescence of the oil. Probably interacts with both lipid and phospholipid moieties of lipid bodies. May also provide recognition signals for specific lipase anchorage in lipolysis during seedling growth.</text>
</comment>